<evidence type="ECO:0000313" key="4">
    <source>
        <dbReference type="EMBL" id="VAX28520.1"/>
    </source>
</evidence>
<proteinExistence type="inferred from homology"/>
<dbReference type="GO" id="GO:0050821">
    <property type="term" value="P:protein stabilization"/>
    <property type="evidence" value="ECO:0007669"/>
    <property type="project" value="TreeGrafter"/>
</dbReference>
<accession>A0A3B1D0N7</accession>
<keyword evidence="3" id="KW-0175">Coiled coil</keyword>
<evidence type="ECO:0000256" key="2">
    <source>
        <dbReference type="ARBA" id="ARBA00022729"/>
    </source>
</evidence>
<dbReference type="PANTHER" id="PTHR35089:SF1">
    <property type="entry name" value="CHAPERONE PROTEIN SKP"/>
    <property type="match status" value="1"/>
</dbReference>
<dbReference type="EMBL" id="UOGI01000027">
    <property type="protein sequence ID" value="VAX28520.1"/>
    <property type="molecule type" value="Genomic_DNA"/>
</dbReference>
<protein>
    <submittedName>
        <fullName evidence="4">Outer membrane protein H</fullName>
    </submittedName>
</protein>
<dbReference type="SMART" id="SM00935">
    <property type="entry name" value="OmpH"/>
    <property type="match status" value="1"/>
</dbReference>
<comment type="similarity">
    <text evidence="1">Belongs to the Skp family.</text>
</comment>
<evidence type="ECO:0000256" key="1">
    <source>
        <dbReference type="ARBA" id="ARBA00009091"/>
    </source>
</evidence>
<feature type="coiled-coil region" evidence="3">
    <location>
        <begin position="51"/>
        <end position="89"/>
    </location>
</feature>
<dbReference type="InterPro" id="IPR005632">
    <property type="entry name" value="Chaperone_Skp"/>
</dbReference>
<dbReference type="GO" id="GO:0051082">
    <property type="term" value="F:unfolded protein binding"/>
    <property type="evidence" value="ECO:0007669"/>
    <property type="project" value="InterPro"/>
</dbReference>
<dbReference type="Pfam" id="PF03938">
    <property type="entry name" value="OmpH"/>
    <property type="match status" value="1"/>
</dbReference>
<evidence type="ECO:0000256" key="3">
    <source>
        <dbReference type="SAM" id="Coils"/>
    </source>
</evidence>
<dbReference type="SUPFAM" id="SSF111384">
    <property type="entry name" value="OmpH-like"/>
    <property type="match status" value="1"/>
</dbReference>
<gene>
    <name evidence="4" type="ORF">MNBD_NITROSPIRAE03-553</name>
</gene>
<dbReference type="Gene3D" id="3.30.910.20">
    <property type="entry name" value="Skp domain"/>
    <property type="match status" value="1"/>
</dbReference>
<dbReference type="GO" id="GO:0005829">
    <property type="term" value="C:cytosol"/>
    <property type="evidence" value="ECO:0007669"/>
    <property type="project" value="TreeGrafter"/>
</dbReference>
<organism evidence="4">
    <name type="scientific">hydrothermal vent metagenome</name>
    <dbReference type="NCBI Taxonomy" id="652676"/>
    <lineage>
        <taxon>unclassified sequences</taxon>
        <taxon>metagenomes</taxon>
        <taxon>ecological metagenomes</taxon>
    </lineage>
</organism>
<keyword evidence="2" id="KW-0732">Signal</keyword>
<sequence>MKRVGILLIVGLLFSSLAYGAELKIGYVNLQKALNGSEGGKKAKADLDEIIKAKQVVIDKKGKELEKLKEDLNKQSALLSEDAKKARQEDLDRKMRDFQRFVQDAQAEVKKRESEFTNELLKDLRKIIATIGKEEHYTLILEKVEGVVLYADKSIDLTDKVISKYNEKMKDGK</sequence>
<reference evidence="4" key="1">
    <citation type="submission" date="2018-06" db="EMBL/GenBank/DDBJ databases">
        <authorList>
            <person name="Zhirakovskaya E."/>
        </authorList>
    </citation>
    <scope>NUCLEOTIDE SEQUENCE</scope>
</reference>
<dbReference type="AlphaFoldDB" id="A0A3B1D0N7"/>
<dbReference type="InterPro" id="IPR024930">
    <property type="entry name" value="Skp_dom_sf"/>
</dbReference>
<dbReference type="PANTHER" id="PTHR35089">
    <property type="entry name" value="CHAPERONE PROTEIN SKP"/>
    <property type="match status" value="1"/>
</dbReference>
<name>A0A3B1D0N7_9ZZZZ</name>